<evidence type="ECO:0000313" key="4">
    <source>
        <dbReference type="Proteomes" id="UP000053841"/>
    </source>
</evidence>
<keyword evidence="1" id="KW-0408">Iron</keyword>
<feature type="transmembrane region" description="Helical" evidence="2">
    <location>
        <begin position="67"/>
        <end position="87"/>
    </location>
</feature>
<dbReference type="KEGG" id="bze:COCCADRAFT_109280"/>
<dbReference type="InterPro" id="IPR001128">
    <property type="entry name" value="Cyt_P450"/>
</dbReference>
<keyword evidence="2" id="KW-0472">Membrane</keyword>
<feature type="transmembrane region" description="Helical" evidence="2">
    <location>
        <begin position="42"/>
        <end position="61"/>
    </location>
</feature>
<dbReference type="HOGENOM" id="CLU_001570_14_10_1"/>
<evidence type="ECO:0000256" key="2">
    <source>
        <dbReference type="SAM" id="Phobius"/>
    </source>
</evidence>
<dbReference type="GeneID" id="19143869"/>
<dbReference type="PANTHER" id="PTHR24305:SF78">
    <property type="entry name" value="P450, PUTATIVE (EUROFUNG)-RELATED"/>
    <property type="match status" value="1"/>
</dbReference>
<dbReference type="Gene3D" id="1.10.630.10">
    <property type="entry name" value="Cytochrome P450"/>
    <property type="match status" value="1"/>
</dbReference>
<dbReference type="GO" id="GO:0004497">
    <property type="term" value="F:monooxygenase activity"/>
    <property type="evidence" value="ECO:0007669"/>
    <property type="project" value="InterPro"/>
</dbReference>
<keyword evidence="4" id="KW-1185">Reference proteome</keyword>
<dbReference type="InterPro" id="IPR002401">
    <property type="entry name" value="Cyt_P450_E_grp-I"/>
</dbReference>
<dbReference type="SUPFAM" id="SSF48264">
    <property type="entry name" value="Cytochrome P450"/>
    <property type="match status" value="1"/>
</dbReference>
<dbReference type="GO" id="GO:0016705">
    <property type="term" value="F:oxidoreductase activity, acting on paired donors, with incorporation or reduction of molecular oxygen"/>
    <property type="evidence" value="ECO:0007669"/>
    <property type="project" value="InterPro"/>
</dbReference>
<keyword evidence="2" id="KW-0812">Transmembrane</keyword>
<sequence length="553" mass="61880">MEVIQDAAHNAAQIDAFQGALAAALLGVVFHLSILPIEFEVIMVHFMAASVAIFFGMIYVFGILKALLFTASFNTALLTTIAIYRLVFHRCRKFPGPVAAKVSKFHAAWIAAKNVQYYKDLEKMHEQYGDFVRTGPREISILRSSAVPILYGPGSECQKSTWYDQTGGDHRKASIHMTRDHNAHRLRRRAWDRGFSIKALNIYEPRIKAKADLFKSQLANKGEASMDASAWSMYFSFDVMGDVGFGKDFDNLKNGVEHVAIEGVHKHMTMLGIMSPVPWLLYILSSIPGAAAGYLDFFSFCAGQIQEKHESWDSEKYPQDVVSWLLKAIKEKDATAPKTAAALEDDSRVMIIAGSETTATTLAGALFFLAKYPEKQKKLQQLLDQTMPSGYDEWSYEKVKSVSYIDDVVSETLRLRPALLTGGARETPVKGITIDNTYIPGKTNVFIPISLIQKDARWWQQAEEFIPERFGEKRAEMATDKAPYMPFSLGAYSCPGKTLAYMSLRISLSMITQNFDVSFAPGETGEAFENEILDTFTVTLPPLQLRFTPREKA</sequence>
<keyword evidence="1" id="KW-0349">Heme</keyword>
<reference evidence="3 4" key="1">
    <citation type="journal article" date="2013" name="PLoS Genet.">
        <title>Comparative genome structure, secondary metabolite, and effector coding capacity across Cochliobolus pathogens.</title>
        <authorList>
            <person name="Condon B.J."/>
            <person name="Leng Y."/>
            <person name="Wu D."/>
            <person name="Bushley K.E."/>
            <person name="Ohm R.A."/>
            <person name="Otillar R."/>
            <person name="Martin J."/>
            <person name="Schackwitz W."/>
            <person name="Grimwood J."/>
            <person name="MohdZainudin N."/>
            <person name="Xue C."/>
            <person name="Wang R."/>
            <person name="Manning V.A."/>
            <person name="Dhillon B."/>
            <person name="Tu Z.J."/>
            <person name="Steffenson B.J."/>
            <person name="Salamov A."/>
            <person name="Sun H."/>
            <person name="Lowry S."/>
            <person name="LaButti K."/>
            <person name="Han J."/>
            <person name="Copeland A."/>
            <person name="Lindquist E."/>
            <person name="Barry K."/>
            <person name="Schmutz J."/>
            <person name="Baker S.E."/>
            <person name="Ciuffetti L.M."/>
            <person name="Grigoriev I.V."/>
            <person name="Zhong S."/>
            <person name="Turgeon B.G."/>
        </authorList>
    </citation>
    <scope>NUCLEOTIDE SEQUENCE [LARGE SCALE GENOMIC DNA]</scope>
    <source>
        <strain evidence="3 4">26-R-13</strain>
    </source>
</reference>
<dbReference type="InterPro" id="IPR036396">
    <property type="entry name" value="Cyt_P450_sf"/>
</dbReference>
<protein>
    <submittedName>
        <fullName evidence="3">Uncharacterized protein</fullName>
    </submittedName>
</protein>
<accession>W6XST8</accession>
<gene>
    <name evidence="3" type="ORF">COCCADRAFT_109280</name>
</gene>
<organism evidence="3 4">
    <name type="scientific">Cochliobolus carbonum (strain 26-R-13)</name>
    <name type="common">Maize leaf spot fungus</name>
    <name type="synonym">Bipolaris zeicola</name>
    <dbReference type="NCBI Taxonomy" id="930089"/>
    <lineage>
        <taxon>Eukaryota</taxon>
        <taxon>Fungi</taxon>
        <taxon>Dikarya</taxon>
        <taxon>Ascomycota</taxon>
        <taxon>Pezizomycotina</taxon>
        <taxon>Dothideomycetes</taxon>
        <taxon>Pleosporomycetidae</taxon>
        <taxon>Pleosporales</taxon>
        <taxon>Pleosporineae</taxon>
        <taxon>Pleosporaceae</taxon>
        <taxon>Bipolaris</taxon>
    </lineage>
</organism>
<proteinExistence type="predicted"/>
<dbReference type="GO" id="GO:0020037">
    <property type="term" value="F:heme binding"/>
    <property type="evidence" value="ECO:0007669"/>
    <property type="project" value="InterPro"/>
</dbReference>
<dbReference type="Pfam" id="PF00067">
    <property type="entry name" value="p450"/>
    <property type="match status" value="1"/>
</dbReference>
<dbReference type="CDD" id="cd11061">
    <property type="entry name" value="CYP67-like"/>
    <property type="match status" value="1"/>
</dbReference>
<dbReference type="InterPro" id="IPR050121">
    <property type="entry name" value="Cytochrome_P450_monoxygenase"/>
</dbReference>
<dbReference type="EMBL" id="KI964818">
    <property type="protein sequence ID" value="EUC28385.1"/>
    <property type="molecule type" value="Genomic_DNA"/>
</dbReference>
<keyword evidence="1" id="KW-0479">Metal-binding</keyword>
<feature type="transmembrane region" description="Helical" evidence="2">
    <location>
        <begin position="16"/>
        <end position="35"/>
    </location>
</feature>
<feature type="binding site" description="axial binding residue" evidence="1">
    <location>
        <position position="494"/>
    </location>
    <ligand>
        <name>heme</name>
        <dbReference type="ChEBI" id="CHEBI:30413"/>
    </ligand>
    <ligandPart>
        <name>Fe</name>
        <dbReference type="ChEBI" id="CHEBI:18248"/>
    </ligandPart>
</feature>
<dbReference type="AlphaFoldDB" id="W6XST8"/>
<dbReference type="eggNOG" id="KOG0158">
    <property type="taxonomic scope" value="Eukaryota"/>
</dbReference>
<dbReference type="PRINTS" id="PR00463">
    <property type="entry name" value="EP450I"/>
</dbReference>
<comment type="cofactor">
    <cofactor evidence="1">
        <name>heme</name>
        <dbReference type="ChEBI" id="CHEBI:30413"/>
    </cofactor>
</comment>
<dbReference type="FunFam" id="1.10.630.10:FF:000129">
    <property type="entry name" value="Benzoate 4-monooxygenase cytochrome P450"/>
    <property type="match status" value="1"/>
</dbReference>
<dbReference type="RefSeq" id="XP_007717304.1">
    <property type="nucleotide sequence ID" value="XM_007719114.1"/>
</dbReference>
<name>W6XST8_COCC2</name>
<dbReference type="GO" id="GO:0005506">
    <property type="term" value="F:iron ion binding"/>
    <property type="evidence" value="ECO:0007669"/>
    <property type="project" value="InterPro"/>
</dbReference>
<evidence type="ECO:0000256" key="1">
    <source>
        <dbReference type="PIRSR" id="PIRSR602401-1"/>
    </source>
</evidence>
<dbReference type="PANTHER" id="PTHR24305">
    <property type="entry name" value="CYTOCHROME P450"/>
    <property type="match status" value="1"/>
</dbReference>
<dbReference type="OrthoDB" id="6692864at2759"/>
<keyword evidence="2" id="KW-1133">Transmembrane helix</keyword>
<evidence type="ECO:0000313" key="3">
    <source>
        <dbReference type="EMBL" id="EUC28385.1"/>
    </source>
</evidence>
<dbReference type="Proteomes" id="UP000053841">
    <property type="component" value="Unassembled WGS sequence"/>
</dbReference>
<dbReference type="PRINTS" id="PR00385">
    <property type="entry name" value="P450"/>
</dbReference>